<evidence type="ECO:0000313" key="3">
    <source>
        <dbReference type="Proteomes" id="UP001303407"/>
    </source>
</evidence>
<keyword evidence="1" id="KW-0472">Membrane</keyword>
<protein>
    <submittedName>
        <fullName evidence="2">Uncharacterized protein</fullName>
    </submittedName>
</protein>
<reference evidence="2 3" key="1">
    <citation type="submission" date="2023-09" db="EMBL/GenBank/DDBJ databases">
        <title>Thalassobella suaedae gen. nov., sp. nov., a marine bacterium of the family Flavobacteriaceae isolated from a halophyte Suaeda japonica.</title>
        <authorList>
            <person name="Lee S.Y."/>
            <person name="Hwang C.Y."/>
        </authorList>
    </citation>
    <scope>NUCLEOTIDE SEQUENCE [LARGE SCALE GENOMIC DNA]</scope>
    <source>
        <strain evidence="2 3">HL-DH10</strain>
    </source>
</reference>
<evidence type="ECO:0000313" key="2">
    <source>
        <dbReference type="EMBL" id="WNH13856.1"/>
    </source>
</evidence>
<keyword evidence="1" id="KW-0812">Transmembrane</keyword>
<dbReference type="Proteomes" id="UP001303407">
    <property type="component" value="Chromosome"/>
</dbReference>
<keyword evidence="1" id="KW-1133">Transmembrane helix</keyword>
<gene>
    <name evidence="2" type="ORF">RHP49_06255</name>
</gene>
<feature type="transmembrane region" description="Helical" evidence="1">
    <location>
        <begin position="12"/>
        <end position="29"/>
    </location>
</feature>
<proteinExistence type="predicted"/>
<accession>A0ABY9Y6H8</accession>
<feature type="transmembrane region" description="Helical" evidence="1">
    <location>
        <begin position="41"/>
        <end position="59"/>
    </location>
</feature>
<dbReference type="RefSeq" id="WP_415863844.1">
    <property type="nucleotide sequence ID" value="NZ_CP134536.1"/>
</dbReference>
<evidence type="ECO:0000256" key="1">
    <source>
        <dbReference type="SAM" id="Phobius"/>
    </source>
</evidence>
<name>A0ABY9Y6H8_9FLAO</name>
<keyword evidence="3" id="KW-1185">Reference proteome</keyword>
<organism evidence="2 3">
    <name type="scientific">Thalassobellus suaedae</name>
    <dbReference type="NCBI Taxonomy" id="3074124"/>
    <lineage>
        <taxon>Bacteria</taxon>
        <taxon>Pseudomonadati</taxon>
        <taxon>Bacteroidota</taxon>
        <taxon>Flavobacteriia</taxon>
        <taxon>Flavobacteriales</taxon>
        <taxon>Flavobacteriaceae</taxon>
        <taxon>Thalassobellus</taxon>
    </lineage>
</organism>
<sequence>MKKESNNNGCAFIGIIAFFLCLWGFTGMMDGHSFGDGVGNSIKALGILVVGGLAIYGFIKLNDK</sequence>
<dbReference type="EMBL" id="CP134536">
    <property type="protein sequence ID" value="WNH13856.1"/>
    <property type="molecule type" value="Genomic_DNA"/>
</dbReference>